<reference evidence="1" key="1">
    <citation type="journal article" date="2020" name="Nature">
        <title>Giant virus diversity and host interactions through global metagenomics.</title>
        <authorList>
            <person name="Schulz F."/>
            <person name="Roux S."/>
            <person name="Paez-Espino D."/>
            <person name="Jungbluth S."/>
            <person name="Walsh D.A."/>
            <person name="Denef V.J."/>
            <person name="McMahon K.D."/>
            <person name="Konstantinidis K.T."/>
            <person name="Eloe-Fadrosh E.A."/>
            <person name="Kyrpides N.C."/>
            <person name="Woyke T."/>
        </authorList>
    </citation>
    <scope>NUCLEOTIDE SEQUENCE</scope>
    <source>
        <strain evidence="1">GVMAG-S-1103017-74</strain>
    </source>
</reference>
<proteinExistence type="predicted"/>
<dbReference type="Gene3D" id="1.25.40.20">
    <property type="entry name" value="Ankyrin repeat-containing domain"/>
    <property type="match status" value="1"/>
</dbReference>
<dbReference type="AlphaFoldDB" id="A0A6C0AUJ5"/>
<dbReference type="InterPro" id="IPR036770">
    <property type="entry name" value="Ankyrin_rpt-contain_sf"/>
</dbReference>
<dbReference type="EMBL" id="MN740864">
    <property type="protein sequence ID" value="QHS83030.1"/>
    <property type="molecule type" value="Genomic_DNA"/>
</dbReference>
<organism evidence="1">
    <name type="scientific">viral metagenome</name>
    <dbReference type="NCBI Taxonomy" id="1070528"/>
    <lineage>
        <taxon>unclassified sequences</taxon>
        <taxon>metagenomes</taxon>
        <taxon>organismal metagenomes</taxon>
    </lineage>
</organism>
<dbReference type="SUPFAM" id="SSF48403">
    <property type="entry name" value="Ankyrin repeat"/>
    <property type="match status" value="1"/>
</dbReference>
<evidence type="ECO:0008006" key="2">
    <source>
        <dbReference type="Google" id="ProtNLM"/>
    </source>
</evidence>
<sequence>MHSCTLPAWTRHEQFQHGVTHSQYGCAPHTDAHTAETRSDMSAIETRTPGLNAYQAACASGDTHGVEAFLRHTPTAAHDVRGFMLAVTGGHADVVRRILSKPHHGLLRLPLGEAEAEDIPGDTEIGIDAMQTALQTAVTCGHCGVVRALLSADIMFDAAHALHAFLMACENRWSDMVDALLPFVHGRTWLWSGDVVRTAMCNGYMDAAVSVLNDVVKTRDSTRYCTAPVYTAVMWLVWPPNGETWPHDMYAAALRCVGQECESDAAHIAMKWLSICTTDAERAVVARTIDETCSNPCRVRTGEACFAYEPVTTLPATDQPRCRRSNCCGSRT</sequence>
<evidence type="ECO:0000313" key="1">
    <source>
        <dbReference type="EMBL" id="QHS83030.1"/>
    </source>
</evidence>
<protein>
    <recommendedName>
        <fullName evidence="2">Ankyrin repeat domain containing protein</fullName>
    </recommendedName>
</protein>
<name>A0A6C0AUJ5_9ZZZZ</name>
<accession>A0A6C0AUJ5</accession>